<dbReference type="RefSeq" id="WP_066813775.1">
    <property type="nucleotide sequence ID" value="NZ_CP012661.1"/>
</dbReference>
<keyword evidence="2" id="KW-1185">Reference proteome</keyword>
<name>A0A159Z5X4_9RHOB</name>
<dbReference type="Proteomes" id="UP000076128">
    <property type="component" value="Chromosome"/>
</dbReference>
<sequence length="175" mass="18892">MTRRVSLNARLAQDAAHSAEIEVVLILVEHPDLTAPIRLSTDNGERISVEPLIYGTRSTWRGSNPVTEPFLFILASAELPSDLEGAPAEATIVIEAVTGEVARLLRSFTSRATVHMAVVLASSPDVIEYEATGMRLMLAEGSAGEVTTSIGREPVEEESLPGLSFTKDRFPGLHR</sequence>
<evidence type="ECO:0000313" key="2">
    <source>
        <dbReference type="Proteomes" id="UP000076128"/>
    </source>
</evidence>
<gene>
    <name evidence="1" type="ORF">AKL17_2561</name>
</gene>
<dbReference type="KEGG" id="daa:AKL17_2561"/>
<dbReference type="OrthoDB" id="7691601at2"/>
<dbReference type="EMBL" id="CP012661">
    <property type="protein sequence ID" value="AMY69804.1"/>
    <property type="molecule type" value="Genomic_DNA"/>
</dbReference>
<accession>A0A159Z5X4</accession>
<protein>
    <recommendedName>
        <fullName evidence="3">DUF1833 domain-containing protein</fullName>
    </recommendedName>
</protein>
<organism evidence="1 2">
    <name type="scientific">Frigidibacter mobilis</name>
    <dbReference type="NCBI Taxonomy" id="1335048"/>
    <lineage>
        <taxon>Bacteria</taxon>
        <taxon>Pseudomonadati</taxon>
        <taxon>Pseudomonadota</taxon>
        <taxon>Alphaproteobacteria</taxon>
        <taxon>Rhodobacterales</taxon>
        <taxon>Paracoccaceae</taxon>
        <taxon>Frigidibacter</taxon>
    </lineage>
</organism>
<dbReference type="STRING" id="1335048.AKL17_2561"/>
<evidence type="ECO:0008006" key="3">
    <source>
        <dbReference type="Google" id="ProtNLM"/>
    </source>
</evidence>
<evidence type="ECO:0000313" key="1">
    <source>
        <dbReference type="EMBL" id="AMY69804.1"/>
    </source>
</evidence>
<reference evidence="1 2" key="1">
    <citation type="submission" date="2015-09" db="EMBL/GenBank/DDBJ databases">
        <title>Complete genome sequence of Defluviimonas alba cai42t isolated from an oilfield in Xinjiang.</title>
        <authorList>
            <person name="Geng S."/>
            <person name="Pan X."/>
            <person name="Wu X."/>
        </authorList>
    </citation>
    <scope>NUCLEOTIDE SEQUENCE [LARGE SCALE GENOMIC DNA]</scope>
    <source>
        <strain evidence="2">cai42</strain>
    </source>
</reference>
<proteinExistence type="predicted"/>
<dbReference type="AlphaFoldDB" id="A0A159Z5X4"/>
<dbReference type="PATRIC" id="fig|1335048.3.peg.2671"/>